<dbReference type="AlphaFoldDB" id="A0A0L6JLJ6"/>
<dbReference type="Pfam" id="PF25250">
    <property type="entry name" value="DUF7852"/>
    <property type="match status" value="1"/>
</dbReference>
<sequence length="360" mass="39580">MEQTTSHVVSTNSSVLNSTTLLASPSQPKKVEGKKVPLVGKIPVVISEADVQVYVDATIQLEEPALEITRVKKNVFLTRSQLLLTDDKKSAKLLISGFVRNCIEYSTAKHVGQSSVSGKIRFTVVNIPFKCFTKVDFITEPVTASNPQSSTSSAMSPDGFGSDQFALSITNSEILNEKIYCELIESKIRQVDLKKDVETLTQACGKHTNERTFKAFLESIVIEIKLRVMQNQSVFISPIAASGDGKAGGGKGSNDGGKGDNDGGKSDNDCGKGDKDGGKDRKDGKGEDNGGKDRKDDKGEDNEGKRDKAEENNEQKEDSKKDDRSDENDKEKDNDDKDEDYSKDDYKESWDQQDNNKWEN</sequence>
<name>A0A0L6JLJ6_9FIRM</name>
<comment type="caution">
    <text evidence="3">The sequence shown here is derived from an EMBL/GenBank/DDBJ whole genome shotgun (WGS) entry which is preliminary data.</text>
</comment>
<feature type="compositionally biased region" description="Basic and acidic residues" evidence="1">
    <location>
        <begin position="343"/>
        <end position="360"/>
    </location>
</feature>
<dbReference type="eggNOG" id="ENOG502ZA1R">
    <property type="taxonomic scope" value="Bacteria"/>
</dbReference>
<feature type="compositionally biased region" description="Basic and acidic residues" evidence="1">
    <location>
        <begin position="257"/>
        <end position="335"/>
    </location>
</feature>
<dbReference type="InterPro" id="IPR057174">
    <property type="entry name" value="DUF7852"/>
</dbReference>
<feature type="region of interest" description="Disordered" evidence="1">
    <location>
        <begin position="240"/>
        <end position="360"/>
    </location>
</feature>
<feature type="domain" description="DUF7852" evidence="2">
    <location>
        <begin position="14"/>
        <end position="110"/>
    </location>
</feature>
<feature type="compositionally biased region" description="Gly residues" evidence="1">
    <location>
        <begin position="245"/>
        <end position="256"/>
    </location>
</feature>
<dbReference type="OrthoDB" id="2381017at2"/>
<dbReference type="STRING" id="398512.Bccel_1499"/>
<dbReference type="PATRIC" id="fig|398512.5.peg.1558"/>
<reference evidence="4" key="1">
    <citation type="submission" date="2015-07" db="EMBL/GenBank/DDBJ databases">
        <title>Near-Complete Genome Sequence of the Cellulolytic Bacterium Bacteroides (Pseudobacteroides) cellulosolvens ATCC 35603.</title>
        <authorList>
            <person name="Dassa B."/>
            <person name="Utturkar S.M."/>
            <person name="Klingeman D.M."/>
            <person name="Hurt R.A."/>
            <person name="Keller M."/>
            <person name="Xu J."/>
            <person name="Reddy Y.H.K."/>
            <person name="Borovok I."/>
            <person name="Grinberg I.R."/>
            <person name="Lamed R."/>
            <person name="Zhivin O."/>
            <person name="Bayer E.A."/>
            <person name="Brown S.D."/>
        </authorList>
    </citation>
    <scope>NUCLEOTIDE SEQUENCE [LARGE SCALE GENOMIC DNA]</scope>
    <source>
        <strain evidence="4">DSM 2933</strain>
    </source>
</reference>
<dbReference type="EMBL" id="LGTC01000001">
    <property type="protein sequence ID" value="KNY26237.1"/>
    <property type="molecule type" value="Genomic_DNA"/>
</dbReference>
<keyword evidence="4" id="KW-1185">Reference proteome</keyword>
<protein>
    <recommendedName>
        <fullName evidence="2">DUF7852 domain-containing protein</fullName>
    </recommendedName>
</protein>
<proteinExistence type="predicted"/>
<organism evidence="3 4">
    <name type="scientific">Pseudobacteroides cellulosolvens ATCC 35603 = DSM 2933</name>
    <dbReference type="NCBI Taxonomy" id="398512"/>
    <lineage>
        <taxon>Bacteria</taxon>
        <taxon>Bacillati</taxon>
        <taxon>Bacillota</taxon>
        <taxon>Clostridia</taxon>
        <taxon>Eubacteriales</taxon>
        <taxon>Oscillospiraceae</taxon>
        <taxon>Pseudobacteroides</taxon>
    </lineage>
</organism>
<dbReference type="InterPro" id="IPR054845">
    <property type="entry name" value="Exosporium_prot_C"/>
</dbReference>
<gene>
    <name evidence="3" type="ORF">Bccel_1499</name>
</gene>
<dbReference type="Proteomes" id="UP000036923">
    <property type="component" value="Unassembled WGS sequence"/>
</dbReference>
<dbReference type="NCBIfam" id="NF045794">
    <property type="entry name" value="CsxC_fam"/>
    <property type="match status" value="1"/>
</dbReference>
<evidence type="ECO:0000313" key="3">
    <source>
        <dbReference type="EMBL" id="KNY26237.1"/>
    </source>
</evidence>
<evidence type="ECO:0000259" key="2">
    <source>
        <dbReference type="Pfam" id="PF25250"/>
    </source>
</evidence>
<dbReference type="RefSeq" id="WP_050753236.1">
    <property type="nucleotide sequence ID" value="NZ_JQKC01000018.1"/>
</dbReference>
<accession>A0A0L6JLJ6</accession>
<evidence type="ECO:0000313" key="4">
    <source>
        <dbReference type="Proteomes" id="UP000036923"/>
    </source>
</evidence>
<evidence type="ECO:0000256" key="1">
    <source>
        <dbReference type="SAM" id="MobiDB-lite"/>
    </source>
</evidence>